<dbReference type="PRINTS" id="PR01157">
    <property type="entry name" value="P2YPURNOCPTR"/>
</dbReference>
<keyword evidence="16" id="KW-1185">Reference proteome</keyword>
<dbReference type="Proteomes" id="UP000660704">
    <property type="component" value="Unassembled WGS sequence"/>
</dbReference>
<keyword evidence="10 11" id="KW-0807">Transducer</keyword>
<evidence type="ECO:0000313" key="16">
    <source>
        <dbReference type="Proteomes" id="UP000660704"/>
    </source>
</evidence>
<dbReference type="EMBL" id="WBMY01016170">
    <property type="protein sequence ID" value="NXB81053.1"/>
    <property type="molecule type" value="Genomic_DNA"/>
</dbReference>
<dbReference type="Gene3D" id="1.20.1070.10">
    <property type="entry name" value="Rhodopsin 7-helix transmembrane proteins"/>
    <property type="match status" value="1"/>
</dbReference>
<dbReference type="PRINTS" id="PR00237">
    <property type="entry name" value="GPCRRHODOPSN"/>
</dbReference>
<evidence type="ECO:0000256" key="12">
    <source>
        <dbReference type="SAM" id="Phobius"/>
    </source>
</evidence>
<evidence type="ECO:0000256" key="10">
    <source>
        <dbReference type="ARBA" id="ARBA00023224"/>
    </source>
</evidence>
<dbReference type="InterPro" id="IPR000276">
    <property type="entry name" value="GPCR_Rhodpsn"/>
</dbReference>
<feature type="domain" description="G-protein coupled receptors family 1 profile" evidence="14">
    <location>
        <begin position="58"/>
        <end position="315"/>
    </location>
</feature>
<feature type="chain" id="PRO_5032340673" description="P2Y purinoceptor 4" evidence="13">
    <location>
        <begin position="26"/>
        <end position="373"/>
    </location>
</feature>
<dbReference type="SUPFAM" id="SSF81321">
    <property type="entry name" value="Family A G protein-coupled receptor-like"/>
    <property type="match status" value="1"/>
</dbReference>
<keyword evidence="13" id="KW-0732">Signal</keyword>
<comment type="caution">
    <text evidence="15">The sequence shown here is derived from an EMBL/GenBank/DDBJ whole genome shotgun (WGS) entry which is preliminary data.</text>
</comment>
<keyword evidence="3" id="KW-1003">Cell membrane</keyword>
<name>A0A851JP08_9PASS</name>
<dbReference type="PRINTS" id="PR01066">
    <property type="entry name" value="P2Y4PRNOCPTR"/>
</dbReference>
<dbReference type="GO" id="GO:0005886">
    <property type="term" value="C:plasma membrane"/>
    <property type="evidence" value="ECO:0007669"/>
    <property type="project" value="UniProtKB-SubCell"/>
</dbReference>
<protein>
    <recommendedName>
        <fullName evidence="2">P2Y purinoceptor 4</fullName>
    </recommendedName>
</protein>
<evidence type="ECO:0000259" key="14">
    <source>
        <dbReference type="PROSITE" id="PS50262"/>
    </source>
</evidence>
<evidence type="ECO:0000256" key="4">
    <source>
        <dbReference type="ARBA" id="ARBA00022692"/>
    </source>
</evidence>
<keyword evidence="6 11" id="KW-0297">G-protein coupled receptor</keyword>
<proteinExistence type="inferred from homology"/>
<evidence type="ECO:0000256" key="9">
    <source>
        <dbReference type="ARBA" id="ARBA00023170"/>
    </source>
</evidence>
<evidence type="ECO:0000313" key="15">
    <source>
        <dbReference type="EMBL" id="NXB81053.1"/>
    </source>
</evidence>
<keyword evidence="4 11" id="KW-0812">Transmembrane</keyword>
<evidence type="ECO:0000256" key="1">
    <source>
        <dbReference type="ARBA" id="ARBA00004651"/>
    </source>
</evidence>
<organism evidence="15 16">
    <name type="scientific">Donacobius atricapilla</name>
    <dbReference type="NCBI Taxonomy" id="237420"/>
    <lineage>
        <taxon>Eukaryota</taxon>
        <taxon>Metazoa</taxon>
        <taxon>Chordata</taxon>
        <taxon>Craniata</taxon>
        <taxon>Vertebrata</taxon>
        <taxon>Euteleostomi</taxon>
        <taxon>Archelosauria</taxon>
        <taxon>Archosauria</taxon>
        <taxon>Dinosauria</taxon>
        <taxon>Saurischia</taxon>
        <taxon>Theropoda</taxon>
        <taxon>Coelurosauria</taxon>
        <taxon>Aves</taxon>
        <taxon>Neognathae</taxon>
        <taxon>Neoaves</taxon>
        <taxon>Telluraves</taxon>
        <taxon>Australaves</taxon>
        <taxon>Passeriformes</taxon>
        <taxon>Mimidae</taxon>
        <taxon>Donacobius</taxon>
    </lineage>
</organism>
<dbReference type="GO" id="GO:0045028">
    <property type="term" value="F:G protein-coupled purinergic nucleotide receptor activity"/>
    <property type="evidence" value="ECO:0007669"/>
    <property type="project" value="InterPro"/>
</dbReference>
<evidence type="ECO:0000256" key="8">
    <source>
        <dbReference type="ARBA" id="ARBA00023157"/>
    </source>
</evidence>
<feature type="non-terminal residue" evidence="15">
    <location>
        <position position="373"/>
    </location>
</feature>
<dbReference type="InterPro" id="IPR000018">
    <property type="entry name" value="P2Y4"/>
</dbReference>
<dbReference type="FunFam" id="1.20.1070.10:FF:000017">
    <property type="entry name" value="lysophosphatidic acid receptor 4"/>
    <property type="match status" value="1"/>
</dbReference>
<dbReference type="PANTHER" id="PTHR24231">
    <property type="entry name" value="PURINOCEPTOR-RELATED G-PROTEIN COUPLED RECEPTOR"/>
    <property type="match status" value="1"/>
</dbReference>
<keyword evidence="7 12" id="KW-0472">Membrane</keyword>
<evidence type="ECO:0000256" key="5">
    <source>
        <dbReference type="ARBA" id="ARBA00022989"/>
    </source>
</evidence>
<evidence type="ECO:0000256" key="13">
    <source>
        <dbReference type="SAM" id="SignalP"/>
    </source>
</evidence>
<feature type="transmembrane region" description="Helical" evidence="12">
    <location>
        <begin position="79"/>
        <end position="101"/>
    </location>
</feature>
<accession>A0A851JP08</accession>
<feature type="transmembrane region" description="Helical" evidence="12">
    <location>
        <begin position="121"/>
        <end position="140"/>
    </location>
</feature>
<evidence type="ECO:0000256" key="6">
    <source>
        <dbReference type="ARBA" id="ARBA00023040"/>
    </source>
</evidence>
<evidence type="ECO:0000256" key="11">
    <source>
        <dbReference type="RuleBase" id="RU000688"/>
    </source>
</evidence>
<sequence>MATPVRMFPVSLWTLMLAPWPGGNTTAAPEAKCVFNEEFKFILLPISYSIVFVVGLPLNSWALWMFISRMRPWNATTTYMDNLALSDMLYVLSRPTLVYYYTNLNNWPFGTGLCKMVRFLFYANLYSSIFFLTCISVHRYMGICHPIRSLKWVKTKQARIICVAAWLVVTVCLIPNLIFVTTSSKGNITLRHDTTKPKEFDHYVHYSSSIMALLFGVPFLVIVLYYCLMAKRLCKSSFSSPSLWMPSYKRCSIKMIIVVLAIFATCFMPFHITRTLYYSSRYFQADCRTLNIINFTYKITRPLASINSCLDPILYFMAGDKYQGQLHCRATQRLRPMPTLVLALVSPFTDVTDGSHIASVTRGTGTTCSRGRC</sequence>
<feature type="non-terminal residue" evidence="15">
    <location>
        <position position="1"/>
    </location>
</feature>
<dbReference type="InterPro" id="IPR017452">
    <property type="entry name" value="GPCR_Rhodpsn_7TM"/>
</dbReference>
<keyword evidence="9 11" id="KW-0675">Receptor</keyword>
<feature type="transmembrane region" description="Helical" evidence="12">
    <location>
        <begin position="160"/>
        <end position="183"/>
    </location>
</feature>
<dbReference type="PANTHER" id="PTHR24231:SF21">
    <property type="entry name" value="P2Y PURINOCEPTOR 4"/>
    <property type="match status" value="1"/>
</dbReference>
<dbReference type="Pfam" id="PF00001">
    <property type="entry name" value="7tm_1"/>
    <property type="match status" value="1"/>
</dbReference>
<evidence type="ECO:0000256" key="7">
    <source>
        <dbReference type="ARBA" id="ARBA00023136"/>
    </source>
</evidence>
<feature type="transmembrane region" description="Helical" evidence="12">
    <location>
        <begin position="203"/>
        <end position="230"/>
    </location>
</feature>
<feature type="signal peptide" evidence="13">
    <location>
        <begin position="1"/>
        <end position="25"/>
    </location>
</feature>
<dbReference type="PROSITE" id="PS50262">
    <property type="entry name" value="G_PROTEIN_RECEP_F1_2"/>
    <property type="match status" value="1"/>
</dbReference>
<keyword evidence="8" id="KW-1015">Disulfide bond</keyword>
<dbReference type="AlphaFoldDB" id="A0A851JP08"/>
<comment type="subcellular location">
    <subcellularLocation>
        <location evidence="1">Cell membrane</location>
        <topology evidence="1">Multi-pass membrane protein</topology>
    </subcellularLocation>
</comment>
<evidence type="ECO:0000256" key="3">
    <source>
        <dbReference type="ARBA" id="ARBA00022475"/>
    </source>
</evidence>
<dbReference type="GO" id="GO:0045030">
    <property type="term" value="F:G protein-coupled UTP receptor activity"/>
    <property type="evidence" value="ECO:0007669"/>
    <property type="project" value="TreeGrafter"/>
</dbReference>
<dbReference type="GO" id="GO:0030321">
    <property type="term" value="P:transepithelial chloride transport"/>
    <property type="evidence" value="ECO:0007669"/>
    <property type="project" value="InterPro"/>
</dbReference>
<dbReference type="PROSITE" id="PS00237">
    <property type="entry name" value="G_PROTEIN_RECEP_F1_1"/>
    <property type="match status" value="1"/>
</dbReference>
<gene>
    <name evidence="15" type="primary">P2ry4_1</name>
    <name evidence="15" type="ORF">DONATR_R14502</name>
</gene>
<evidence type="ECO:0000256" key="2">
    <source>
        <dbReference type="ARBA" id="ARBA00021864"/>
    </source>
</evidence>
<feature type="transmembrane region" description="Helical" evidence="12">
    <location>
        <begin position="43"/>
        <end position="67"/>
    </location>
</feature>
<reference evidence="15" key="1">
    <citation type="submission" date="2019-09" db="EMBL/GenBank/DDBJ databases">
        <title>Bird 10,000 Genomes (B10K) Project - Family phase.</title>
        <authorList>
            <person name="Zhang G."/>
        </authorList>
    </citation>
    <scope>NUCLEOTIDE SEQUENCE</scope>
    <source>
        <strain evidence="15">B10K-DU-001-63</strain>
        <tissue evidence="15">Muscle</tissue>
    </source>
</reference>
<keyword evidence="5 12" id="KW-1133">Transmembrane helix</keyword>
<feature type="transmembrane region" description="Helical" evidence="12">
    <location>
        <begin position="251"/>
        <end position="272"/>
    </location>
</feature>
<comment type="similarity">
    <text evidence="11">Belongs to the G-protein coupled receptor 1 family.</text>
</comment>